<evidence type="ECO:0000256" key="3">
    <source>
        <dbReference type="ARBA" id="ARBA00020071"/>
    </source>
</evidence>
<dbReference type="CDD" id="cd10917">
    <property type="entry name" value="CE4_NodB_like_6s_7s"/>
    <property type="match status" value="1"/>
</dbReference>
<dbReference type="SUPFAM" id="SSF88713">
    <property type="entry name" value="Glycoside hydrolase/deacetylase"/>
    <property type="match status" value="1"/>
</dbReference>
<evidence type="ECO:0000313" key="8">
    <source>
        <dbReference type="EMBL" id="MVA97751.1"/>
    </source>
</evidence>
<dbReference type="Proteomes" id="UP000463224">
    <property type="component" value="Unassembled WGS sequence"/>
</dbReference>
<keyword evidence="9" id="KW-1185">Reference proteome</keyword>
<evidence type="ECO:0000256" key="5">
    <source>
        <dbReference type="ARBA" id="ARBA00022801"/>
    </source>
</evidence>
<dbReference type="RefSeq" id="WP_156712675.1">
    <property type="nucleotide sequence ID" value="NZ_WPHG01000002.1"/>
</dbReference>
<comment type="similarity">
    <text evidence="2">Belongs to the polysaccharide deacetylase family.</text>
</comment>
<dbReference type="GO" id="GO:0005975">
    <property type="term" value="P:carbohydrate metabolic process"/>
    <property type="evidence" value="ECO:0007669"/>
    <property type="project" value="InterPro"/>
</dbReference>
<dbReference type="Gene3D" id="3.20.20.370">
    <property type="entry name" value="Glycoside hydrolase/deacetylase"/>
    <property type="match status" value="1"/>
</dbReference>
<dbReference type="PROSITE" id="PS51257">
    <property type="entry name" value="PROKAR_LIPOPROTEIN"/>
    <property type="match status" value="1"/>
</dbReference>
<evidence type="ECO:0000259" key="7">
    <source>
        <dbReference type="PROSITE" id="PS51677"/>
    </source>
</evidence>
<dbReference type="PROSITE" id="PS51677">
    <property type="entry name" value="NODB"/>
    <property type="match status" value="1"/>
</dbReference>
<feature type="domain" description="NodB homology" evidence="7">
    <location>
        <begin position="85"/>
        <end position="266"/>
    </location>
</feature>
<keyword evidence="4" id="KW-0479">Metal-binding</keyword>
<dbReference type="InterPro" id="IPR011330">
    <property type="entry name" value="Glyco_hydro/deAcase_b/a-brl"/>
</dbReference>
<reference evidence="8 9" key="1">
    <citation type="submission" date="2019-12" db="EMBL/GenBank/DDBJ databases">
        <title>Nitratireductor arenosus sp. nov., Isolated from sea sand, Jeju island, South Korea.</title>
        <authorList>
            <person name="Kim W."/>
        </authorList>
    </citation>
    <scope>NUCLEOTIDE SEQUENCE [LARGE SCALE GENOMIC DNA]</scope>
    <source>
        <strain evidence="8 9">CAU 1489</strain>
    </source>
</reference>
<evidence type="ECO:0000256" key="4">
    <source>
        <dbReference type="ARBA" id="ARBA00022723"/>
    </source>
</evidence>
<gene>
    <name evidence="8" type="ORF">GN330_10895</name>
</gene>
<dbReference type="InterPro" id="IPR002509">
    <property type="entry name" value="NODB_dom"/>
</dbReference>
<dbReference type="GO" id="GO:0016810">
    <property type="term" value="F:hydrolase activity, acting on carbon-nitrogen (but not peptide) bonds"/>
    <property type="evidence" value="ECO:0007669"/>
    <property type="project" value="InterPro"/>
</dbReference>
<comment type="caution">
    <text evidence="8">The sequence shown here is derived from an EMBL/GenBank/DDBJ whole genome shotgun (WGS) entry which is preliminary data.</text>
</comment>
<dbReference type="AlphaFoldDB" id="A0A844QII4"/>
<sequence>MRSGLAVVGGVVAALFLSGCANAPKKLAAGERPGLAFAEERAPADAEQSAQIAMLRPDQLPRVLGGLAGRTIRVARVADIALRPGEVVLTFDDGPIPGRTDKVLDILDRFGVKATFLMVGQMANAYPATARKVAARGHTIGTHTQGHANLASLSHASAQAQIDRGRKSVAAAVGPYRAAPFFRFPYLASTAALRNSLAAQGVVVIDASIDSKDYFKSGPQAIRARTLTRLRQRGSGVILMHDIHPRTAAMLPGLLSDLKTGGYKVVHLAPGAGGGLLVASAETD</sequence>
<protein>
    <recommendedName>
        <fullName evidence="3">Chitooligosaccharide deacetylase</fullName>
    </recommendedName>
    <alternativeName>
        <fullName evidence="6">Nodulation protein B</fullName>
    </alternativeName>
</protein>
<organism evidence="8 9">
    <name type="scientific">Nitratireductor arenosus</name>
    <dbReference type="NCBI Taxonomy" id="2682096"/>
    <lineage>
        <taxon>Bacteria</taxon>
        <taxon>Pseudomonadati</taxon>
        <taxon>Pseudomonadota</taxon>
        <taxon>Alphaproteobacteria</taxon>
        <taxon>Hyphomicrobiales</taxon>
        <taxon>Phyllobacteriaceae</taxon>
        <taxon>Nitratireductor</taxon>
    </lineage>
</organism>
<keyword evidence="5" id="KW-0378">Hydrolase</keyword>
<dbReference type="GO" id="GO:0016020">
    <property type="term" value="C:membrane"/>
    <property type="evidence" value="ECO:0007669"/>
    <property type="project" value="TreeGrafter"/>
</dbReference>
<evidence type="ECO:0000256" key="1">
    <source>
        <dbReference type="ARBA" id="ARBA00003236"/>
    </source>
</evidence>
<dbReference type="EMBL" id="WPHG01000002">
    <property type="protein sequence ID" value="MVA97751.1"/>
    <property type="molecule type" value="Genomic_DNA"/>
</dbReference>
<comment type="function">
    <text evidence="1">Is involved in generating a small heat-stable compound (Nod), an acylated oligomer of N-acetylglucosamine, that stimulates mitosis in various plant protoplasts.</text>
</comment>
<name>A0A844QII4_9HYPH</name>
<evidence type="ECO:0000313" key="9">
    <source>
        <dbReference type="Proteomes" id="UP000463224"/>
    </source>
</evidence>
<evidence type="ECO:0000256" key="2">
    <source>
        <dbReference type="ARBA" id="ARBA00010973"/>
    </source>
</evidence>
<dbReference type="InterPro" id="IPR050248">
    <property type="entry name" value="Polysacc_deacetylase_ArnD"/>
</dbReference>
<dbReference type="PANTHER" id="PTHR10587">
    <property type="entry name" value="GLYCOSYL TRANSFERASE-RELATED"/>
    <property type="match status" value="1"/>
</dbReference>
<accession>A0A844QII4</accession>
<dbReference type="PANTHER" id="PTHR10587:SF133">
    <property type="entry name" value="CHITIN DEACETYLASE 1-RELATED"/>
    <property type="match status" value="1"/>
</dbReference>
<evidence type="ECO:0000256" key="6">
    <source>
        <dbReference type="ARBA" id="ARBA00032976"/>
    </source>
</evidence>
<dbReference type="Pfam" id="PF01522">
    <property type="entry name" value="Polysacc_deac_1"/>
    <property type="match status" value="1"/>
</dbReference>
<proteinExistence type="inferred from homology"/>
<dbReference type="GO" id="GO:0046872">
    <property type="term" value="F:metal ion binding"/>
    <property type="evidence" value="ECO:0007669"/>
    <property type="project" value="UniProtKB-KW"/>
</dbReference>